<dbReference type="PIRSF" id="PIRSF003073">
    <property type="entry name" value="DNAC_TnpB_IstB"/>
    <property type="match status" value="1"/>
</dbReference>
<evidence type="ECO:0000259" key="4">
    <source>
        <dbReference type="SMART" id="SM00382"/>
    </source>
</evidence>
<proteinExistence type="inferred from homology"/>
<sequence length="253" mass="28766">MTRCNMRQTTTKFQALLNNLDVLGLSKMHAYLPEYIDQINGQQLSFTHAMLELTNTELAWTQSQQIARIIKRARFPQAKALSAFDFNFQPSINKQEILGFQDLAFLEQHKNLIFIGSPGVGKTHLAIGIGIEACHQGKRAFFINCHELLAHLRAADAKGTLDRNISRYARYELLIIDEIGYLPINHDEANLLFQLINARYERHSTIITSNSDLSNWVETFQNPTVTAAILDRLVHHAYVIKITGKSYRIKGAD</sequence>
<dbReference type="InterPro" id="IPR047661">
    <property type="entry name" value="IstB"/>
</dbReference>
<evidence type="ECO:0000256" key="1">
    <source>
        <dbReference type="ARBA" id="ARBA00008059"/>
    </source>
</evidence>
<keyword evidence="2" id="KW-0547">Nucleotide-binding</keyword>
<dbReference type="PANTHER" id="PTHR30050:SF4">
    <property type="entry name" value="ATP-BINDING PROTEIN RV3427C IN INSERTION SEQUENCE-RELATED"/>
    <property type="match status" value="1"/>
</dbReference>
<dbReference type="SUPFAM" id="SSF52540">
    <property type="entry name" value="P-loop containing nucleoside triphosphate hydrolases"/>
    <property type="match status" value="1"/>
</dbReference>
<dbReference type="InterPro" id="IPR027417">
    <property type="entry name" value="P-loop_NTPase"/>
</dbReference>
<comment type="similarity">
    <text evidence="1">Belongs to the IS21/IS1162 putative ATP-binding protein family.</text>
</comment>
<dbReference type="SMART" id="SM00382">
    <property type="entry name" value="AAA"/>
    <property type="match status" value="1"/>
</dbReference>
<dbReference type="GO" id="GO:0005524">
    <property type="term" value="F:ATP binding"/>
    <property type="evidence" value="ECO:0007669"/>
    <property type="project" value="UniProtKB-KW"/>
</dbReference>
<name>J3ELJ8_9LACO</name>
<dbReference type="Proteomes" id="UP000007271">
    <property type="component" value="Unassembled WGS sequence"/>
</dbReference>
<dbReference type="InterPro" id="IPR028350">
    <property type="entry name" value="DNAC/IstB-like"/>
</dbReference>
<dbReference type="CDD" id="cd00009">
    <property type="entry name" value="AAA"/>
    <property type="match status" value="1"/>
</dbReference>
<dbReference type="PANTHER" id="PTHR30050">
    <property type="entry name" value="CHROMOSOMAL REPLICATION INITIATOR PROTEIN DNAA"/>
    <property type="match status" value="1"/>
</dbReference>
<dbReference type="STRING" id="1185325.A11Y_13823"/>
<dbReference type="InterPro" id="IPR003593">
    <property type="entry name" value="AAA+_ATPase"/>
</dbReference>
<keyword evidence="3" id="KW-0067">ATP-binding</keyword>
<dbReference type="InterPro" id="IPR002611">
    <property type="entry name" value="IstB_ATP-bd"/>
</dbReference>
<feature type="domain" description="AAA+ ATPase" evidence="4">
    <location>
        <begin position="108"/>
        <end position="243"/>
    </location>
</feature>
<comment type="caution">
    <text evidence="5">The sequence shown here is derived from an EMBL/GenBank/DDBJ whole genome shotgun (WGS) entry which is preliminary data.</text>
</comment>
<protein>
    <submittedName>
        <fullName evidence="5">ItsB</fullName>
    </submittedName>
</protein>
<dbReference type="Pfam" id="PF01695">
    <property type="entry name" value="IstB_IS21"/>
    <property type="match status" value="1"/>
</dbReference>
<dbReference type="GO" id="GO:0006260">
    <property type="term" value="P:DNA replication"/>
    <property type="evidence" value="ECO:0007669"/>
    <property type="project" value="TreeGrafter"/>
</dbReference>
<evidence type="ECO:0000256" key="2">
    <source>
        <dbReference type="ARBA" id="ARBA00022741"/>
    </source>
</evidence>
<evidence type="ECO:0000313" key="5">
    <source>
        <dbReference type="EMBL" id="EJN53240.1"/>
    </source>
</evidence>
<organism evidence="5 6">
    <name type="scientific">Loigolactobacillus coryniformis subsp. coryniformis CECT 5711</name>
    <dbReference type="NCBI Taxonomy" id="1185325"/>
    <lineage>
        <taxon>Bacteria</taxon>
        <taxon>Bacillati</taxon>
        <taxon>Bacillota</taxon>
        <taxon>Bacilli</taxon>
        <taxon>Lactobacillales</taxon>
        <taxon>Lactobacillaceae</taxon>
        <taxon>Loigolactobacillus</taxon>
    </lineage>
</organism>
<dbReference type="NCBIfam" id="NF038214">
    <property type="entry name" value="IS21_help_AAA"/>
    <property type="match status" value="1"/>
</dbReference>
<accession>J3ELJ8</accession>
<reference evidence="5 6" key="1">
    <citation type="submission" date="2012-05" db="EMBL/GenBank/DDBJ databases">
        <title>Complete Genome Sequence of Lactobacillus coryniformis CECT5711.</title>
        <authorList>
            <person name="Rodriguez J.M."/>
        </authorList>
    </citation>
    <scope>NUCLEOTIDE SEQUENCE [LARGE SCALE GENOMIC DNA]</scope>
    <source>
        <strain evidence="6">CECT5711</strain>
    </source>
</reference>
<dbReference type="AlphaFoldDB" id="J3ELJ8"/>
<dbReference type="Gene3D" id="3.40.50.300">
    <property type="entry name" value="P-loop containing nucleotide triphosphate hydrolases"/>
    <property type="match status" value="1"/>
</dbReference>
<evidence type="ECO:0000313" key="6">
    <source>
        <dbReference type="Proteomes" id="UP000007271"/>
    </source>
</evidence>
<gene>
    <name evidence="5" type="ORF">A11Y_13823</name>
</gene>
<dbReference type="EMBL" id="AKFP01000141">
    <property type="protein sequence ID" value="EJN53240.1"/>
    <property type="molecule type" value="Genomic_DNA"/>
</dbReference>
<dbReference type="PATRIC" id="fig|1185325.3.peg.2716"/>
<evidence type="ECO:0000256" key="3">
    <source>
        <dbReference type="ARBA" id="ARBA00022840"/>
    </source>
</evidence>